<proteinExistence type="predicted"/>
<evidence type="ECO:0000259" key="7">
    <source>
        <dbReference type="PROSITE" id="PS50850"/>
    </source>
</evidence>
<evidence type="ECO:0000256" key="6">
    <source>
        <dbReference type="SAM" id="Phobius"/>
    </source>
</evidence>
<keyword evidence="3 6" id="KW-0812">Transmembrane</keyword>
<dbReference type="SUPFAM" id="SSF103473">
    <property type="entry name" value="MFS general substrate transporter"/>
    <property type="match status" value="1"/>
</dbReference>
<keyword evidence="9" id="KW-1185">Reference proteome</keyword>
<dbReference type="InterPro" id="IPR011701">
    <property type="entry name" value="MFS"/>
</dbReference>
<dbReference type="AlphaFoldDB" id="A0ABD5RJ83"/>
<evidence type="ECO:0000256" key="1">
    <source>
        <dbReference type="ARBA" id="ARBA00004651"/>
    </source>
</evidence>
<sequence length="394" mass="40381">MSLRSWPHRRTVLACCVVAYFGVRFAEYVLTIVYPDVRAGVGVSDLTLGVGFTASTVTYALAQLPSGALGDRFGARRVVLAALLGTAVASLLLAGATSGAVLVGAMALLGAVGGAYYSPATALLADRFDATGRAIGVHRLGAQVVGLTGPLVALVGVRYGWRVALASGAAVALPAFVGFALFVRPRGQSVPPESTTALRERLDAGTLRELLSRRPIAVTTAVAALAQFADTAAFSYLPAVLRTYHGLSPTLAGTLFAGYFAVQAAIQVPTGWLSDRVGRDPVVVGTLLSGVAGFCLLVVGDRTAVVTLGVGLVGVGMGWSPAVQSRFLDHLDAEESGHGFGLVRTVYIGFAALCGLVVGGAVTVSGWGLALSTLAGAMALATLVVVVSRVERKW</sequence>
<gene>
    <name evidence="8" type="ORF">ACFPYI_03625</name>
</gene>
<accession>A0ABD5RJ83</accession>
<feature type="transmembrane region" description="Helical" evidence="6">
    <location>
        <begin position="216"/>
        <end position="237"/>
    </location>
</feature>
<dbReference type="EMBL" id="JBHSQH010000001">
    <property type="protein sequence ID" value="MFC5970411.1"/>
    <property type="molecule type" value="Genomic_DNA"/>
</dbReference>
<feature type="transmembrane region" description="Helical" evidence="6">
    <location>
        <begin position="305"/>
        <end position="322"/>
    </location>
</feature>
<dbReference type="PROSITE" id="PS50850">
    <property type="entry name" value="MFS"/>
    <property type="match status" value="1"/>
</dbReference>
<dbReference type="InterPro" id="IPR020846">
    <property type="entry name" value="MFS_dom"/>
</dbReference>
<reference evidence="8 9" key="1">
    <citation type="journal article" date="2019" name="Int. J. Syst. Evol. Microbiol.">
        <title>The Global Catalogue of Microorganisms (GCM) 10K type strain sequencing project: providing services to taxonomists for standard genome sequencing and annotation.</title>
        <authorList>
            <consortium name="The Broad Institute Genomics Platform"/>
            <consortium name="The Broad Institute Genome Sequencing Center for Infectious Disease"/>
            <person name="Wu L."/>
            <person name="Ma J."/>
        </authorList>
    </citation>
    <scope>NUCLEOTIDE SEQUENCE [LARGE SCALE GENOMIC DNA]</scope>
    <source>
        <strain evidence="8 9">CGMCC 1.12543</strain>
    </source>
</reference>
<comment type="caution">
    <text evidence="8">The sequence shown here is derived from an EMBL/GenBank/DDBJ whole genome shotgun (WGS) entry which is preliminary data.</text>
</comment>
<dbReference type="Pfam" id="PF07690">
    <property type="entry name" value="MFS_1"/>
    <property type="match status" value="1"/>
</dbReference>
<dbReference type="PANTHER" id="PTHR43124:SF3">
    <property type="entry name" value="CHLORAMPHENICOL EFFLUX PUMP RV0191"/>
    <property type="match status" value="1"/>
</dbReference>
<evidence type="ECO:0000313" key="8">
    <source>
        <dbReference type="EMBL" id="MFC5970411.1"/>
    </source>
</evidence>
<feature type="transmembrane region" description="Helical" evidence="6">
    <location>
        <begin position="78"/>
        <end position="96"/>
    </location>
</feature>
<organism evidence="8 9">
    <name type="scientific">Halomarina salina</name>
    <dbReference type="NCBI Taxonomy" id="1872699"/>
    <lineage>
        <taxon>Archaea</taxon>
        <taxon>Methanobacteriati</taxon>
        <taxon>Methanobacteriota</taxon>
        <taxon>Stenosarchaea group</taxon>
        <taxon>Halobacteria</taxon>
        <taxon>Halobacteriales</taxon>
        <taxon>Natronomonadaceae</taxon>
        <taxon>Halomarina</taxon>
    </lineage>
</organism>
<feature type="transmembrane region" description="Helical" evidence="6">
    <location>
        <begin position="12"/>
        <end position="34"/>
    </location>
</feature>
<dbReference type="InterPro" id="IPR050189">
    <property type="entry name" value="MFS_Efflux_Transporters"/>
</dbReference>
<evidence type="ECO:0000256" key="5">
    <source>
        <dbReference type="ARBA" id="ARBA00023136"/>
    </source>
</evidence>
<dbReference type="RefSeq" id="WP_247419437.1">
    <property type="nucleotide sequence ID" value="NZ_JALLGW010000002.1"/>
</dbReference>
<feature type="transmembrane region" description="Helical" evidence="6">
    <location>
        <begin position="137"/>
        <end position="157"/>
    </location>
</feature>
<comment type="subcellular location">
    <subcellularLocation>
        <location evidence="1">Cell membrane</location>
        <topology evidence="1">Multi-pass membrane protein</topology>
    </subcellularLocation>
</comment>
<dbReference type="Proteomes" id="UP001596099">
    <property type="component" value="Unassembled WGS sequence"/>
</dbReference>
<dbReference type="GO" id="GO:0005886">
    <property type="term" value="C:plasma membrane"/>
    <property type="evidence" value="ECO:0007669"/>
    <property type="project" value="UniProtKB-SubCell"/>
</dbReference>
<feature type="domain" description="Major facilitator superfamily (MFS) profile" evidence="7">
    <location>
        <begin position="12"/>
        <end position="393"/>
    </location>
</feature>
<dbReference type="Gene3D" id="1.20.1250.20">
    <property type="entry name" value="MFS general substrate transporter like domains"/>
    <property type="match status" value="2"/>
</dbReference>
<evidence type="ECO:0000256" key="2">
    <source>
        <dbReference type="ARBA" id="ARBA00022475"/>
    </source>
</evidence>
<name>A0ABD5RJ83_9EURY</name>
<keyword evidence="5 6" id="KW-0472">Membrane</keyword>
<feature type="transmembrane region" description="Helical" evidence="6">
    <location>
        <begin position="102"/>
        <end position="125"/>
    </location>
</feature>
<feature type="transmembrane region" description="Helical" evidence="6">
    <location>
        <begin position="282"/>
        <end position="299"/>
    </location>
</feature>
<feature type="transmembrane region" description="Helical" evidence="6">
    <location>
        <begin position="342"/>
        <end position="361"/>
    </location>
</feature>
<dbReference type="PANTHER" id="PTHR43124">
    <property type="entry name" value="PURINE EFFLUX PUMP PBUE"/>
    <property type="match status" value="1"/>
</dbReference>
<feature type="transmembrane region" description="Helical" evidence="6">
    <location>
        <begin position="367"/>
        <end position="387"/>
    </location>
</feature>
<feature type="transmembrane region" description="Helical" evidence="6">
    <location>
        <begin position="46"/>
        <end position="66"/>
    </location>
</feature>
<evidence type="ECO:0000313" key="9">
    <source>
        <dbReference type="Proteomes" id="UP001596099"/>
    </source>
</evidence>
<keyword evidence="4 6" id="KW-1133">Transmembrane helix</keyword>
<evidence type="ECO:0000256" key="4">
    <source>
        <dbReference type="ARBA" id="ARBA00022989"/>
    </source>
</evidence>
<dbReference type="InterPro" id="IPR036259">
    <property type="entry name" value="MFS_trans_sf"/>
</dbReference>
<evidence type="ECO:0000256" key="3">
    <source>
        <dbReference type="ARBA" id="ARBA00022692"/>
    </source>
</evidence>
<keyword evidence="2" id="KW-1003">Cell membrane</keyword>
<protein>
    <submittedName>
        <fullName evidence="8">MFS transporter</fullName>
    </submittedName>
</protein>
<feature type="transmembrane region" description="Helical" evidence="6">
    <location>
        <begin position="163"/>
        <end position="183"/>
    </location>
</feature>